<feature type="repeat" description="WD" evidence="3">
    <location>
        <begin position="905"/>
        <end position="946"/>
    </location>
</feature>
<dbReference type="GO" id="GO:0003824">
    <property type="term" value="F:catalytic activity"/>
    <property type="evidence" value="ECO:0007669"/>
    <property type="project" value="InterPro"/>
</dbReference>
<dbReference type="InterPro" id="IPR041664">
    <property type="entry name" value="AAA_16"/>
</dbReference>
<feature type="repeat" description="WD" evidence="3">
    <location>
        <begin position="611"/>
        <end position="652"/>
    </location>
</feature>
<feature type="repeat" description="WD" evidence="3">
    <location>
        <begin position="653"/>
        <end position="694"/>
    </location>
</feature>
<dbReference type="Gene3D" id="1.25.40.370">
    <property type="match status" value="1"/>
</dbReference>
<feature type="repeat" description="WD" evidence="3">
    <location>
        <begin position="779"/>
        <end position="820"/>
    </location>
</feature>
<dbReference type="PANTHER" id="PTHR19848:SF8">
    <property type="entry name" value="F-BOX AND WD REPEAT DOMAIN CONTAINING 7"/>
    <property type="match status" value="1"/>
</dbReference>
<dbReference type="PROSITE" id="PS50294">
    <property type="entry name" value="WD_REPEATS_REGION"/>
    <property type="match status" value="11"/>
</dbReference>
<dbReference type="InterPro" id="IPR019775">
    <property type="entry name" value="WD40_repeat_CS"/>
</dbReference>
<dbReference type="PRINTS" id="PR00320">
    <property type="entry name" value="GPROTEINBRPT"/>
</dbReference>
<evidence type="ECO:0000256" key="3">
    <source>
        <dbReference type="PROSITE-ProRule" id="PRU00221"/>
    </source>
</evidence>
<evidence type="ECO:0000313" key="7">
    <source>
        <dbReference type="Proteomes" id="UP000035579"/>
    </source>
</evidence>
<feature type="repeat" description="WD" evidence="3">
    <location>
        <begin position="947"/>
        <end position="988"/>
    </location>
</feature>
<feature type="repeat" description="WD" evidence="3">
    <location>
        <begin position="1031"/>
        <end position="1072"/>
    </location>
</feature>
<dbReference type="PROSITE" id="PS00678">
    <property type="entry name" value="WD_REPEATS_1"/>
    <property type="match status" value="10"/>
</dbReference>
<dbReference type="Proteomes" id="UP000256345">
    <property type="component" value="Unassembled WGS sequence"/>
</dbReference>
<gene>
    <name evidence="5" type="ORF">AA314_04052</name>
    <name evidence="6" type="ORF">ATI61_108187</name>
</gene>
<feature type="domain" description="NACHT" evidence="4">
    <location>
        <begin position="53"/>
        <end position="186"/>
    </location>
</feature>
<dbReference type="PROSITE" id="PS50837">
    <property type="entry name" value="NACHT"/>
    <property type="match status" value="1"/>
</dbReference>
<feature type="repeat" description="WD" evidence="3">
    <location>
        <begin position="863"/>
        <end position="904"/>
    </location>
</feature>
<dbReference type="Pfam" id="PF13191">
    <property type="entry name" value="AAA_16"/>
    <property type="match status" value="1"/>
</dbReference>
<evidence type="ECO:0000256" key="1">
    <source>
        <dbReference type="ARBA" id="ARBA00022574"/>
    </source>
</evidence>
<keyword evidence="2" id="KW-0677">Repeat</keyword>
<dbReference type="InterPro" id="IPR035994">
    <property type="entry name" value="Nucleoside_phosphorylase_sf"/>
</dbReference>
<name>A0AAC8Q7R8_9BACT</name>
<feature type="repeat" description="WD" evidence="3">
    <location>
        <begin position="989"/>
        <end position="1030"/>
    </location>
</feature>
<evidence type="ECO:0000313" key="6">
    <source>
        <dbReference type="EMBL" id="REG28649.1"/>
    </source>
</evidence>
<dbReference type="InterPro" id="IPR027417">
    <property type="entry name" value="P-loop_NTPase"/>
</dbReference>
<dbReference type="KEGG" id="age:AA314_04052"/>
<dbReference type="Gene3D" id="3.40.50.300">
    <property type="entry name" value="P-loop containing nucleotide triphosphate hydrolases"/>
    <property type="match status" value="1"/>
</dbReference>
<dbReference type="SUPFAM" id="SSF52540">
    <property type="entry name" value="P-loop containing nucleoside triphosphate hydrolases"/>
    <property type="match status" value="1"/>
</dbReference>
<dbReference type="InterPro" id="IPR007111">
    <property type="entry name" value="NACHT_NTPase"/>
</dbReference>
<dbReference type="SUPFAM" id="SSF53167">
    <property type="entry name" value="Purine and uridine phosphorylases"/>
    <property type="match status" value="1"/>
</dbReference>
<dbReference type="Pfam" id="PF01048">
    <property type="entry name" value="PNP_UDP_1"/>
    <property type="match status" value="1"/>
</dbReference>
<dbReference type="Gene3D" id="2.130.10.10">
    <property type="entry name" value="YVTN repeat-like/Quinoprotein amine dehydrogenase"/>
    <property type="match status" value="4"/>
</dbReference>
<protein>
    <submittedName>
        <fullName evidence="5">DNA gyrase subunit A</fullName>
    </submittedName>
    <submittedName>
        <fullName evidence="6">WD40 repeat protein</fullName>
    </submittedName>
</protein>
<evidence type="ECO:0000313" key="8">
    <source>
        <dbReference type="Proteomes" id="UP000256345"/>
    </source>
</evidence>
<dbReference type="InterPro" id="IPR000845">
    <property type="entry name" value="Nucleoside_phosphorylase_d"/>
</dbReference>
<dbReference type="Gene3D" id="3.40.50.1580">
    <property type="entry name" value="Nucleoside phosphorylase domain"/>
    <property type="match status" value="1"/>
</dbReference>
<proteinExistence type="predicted"/>
<reference evidence="5 7" key="1">
    <citation type="submission" date="2015-05" db="EMBL/GenBank/DDBJ databases">
        <title>Genome assembly of Archangium gephyra DSM 2261.</title>
        <authorList>
            <person name="Sharma G."/>
            <person name="Subramanian S."/>
        </authorList>
    </citation>
    <scope>NUCLEOTIDE SEQUENCE [LARGE SCALE GENOMIC DNA]</scope>
    <source>
        <strain evidence="5 7">DSM 2261</strain>
    </source>
</reference>
<dbReference type="InterPro" id="IPR015943">
    <property type="entry name" value="WD40/YVTN_repeat-like_dom_sf"/>
</dbReference>
<keyword evidence="1 3" id="KW-0853">WD repeat</keyword>
<sequence length="1408" mass="155044">MRSLLTLTRILVAMTNEVINFRSEWVRHGDLLGREDILAELDRLLGQGGDTRGWVLVKGGPGMGKSALLAHYLARLHRSGQRIPHHFLRRGVQGWDRPEVAARNLAAQVEALLPEQAQPDARPELRLQENLQRISDEVLVPRGERLLLVVDGLDEAEPVADGQNPLPYFLPEVLPQGVHVLCASRPTYPYLSWLEAKDRVRRIDLDDERWAGSNEQVVRRYWDHVAPQFTPPLAPSLVQEAVRRANGNVLYTLKLSDWLQEQPLERRRVELLPQGLEAFLVEVWLRLQALPAHERTVAFTGLGLIAAAREALPLSVLATIAGWRDVEGGERFVRATRPFLLEEPESWGGERAWRPFHESFREFIARRLGVEGMRREHRRLAEHLCTWPVEAVGNDFRWHYALHHGVVHWVEAGDWQRVRSLCTDLGHLEMKCREAGVSAVEEDLSRAANVSREDDQGLLRELHRAVQTGSHWLRQDPRAMAQLVYNRLRTSRWTNSRIEELLRFPDGLPALRLRHAVRRSGGELRTLVGHETAVYGCALTTDGRRAISAADDCNLKVWDLETGRTLATLEGHANSVMACSVTPDGQRAVSASWDGTLKIWELETGSLLATLEGHTRPVLGCAVTADGQRVISASDDGTLKVWEPETGGVLATLEGHAKSVTACSVTPDGRRAVSASDDGTLKVWDLETNCALATLEGHTSAVTACAVTADGRRAVSASRDGSLKVWDLETMRALATLEHHTSTVTACAVTADGRRAVSVFGDGVLRVWELETGRALVTLEGHTAPVNACAVTADGRRAITASEDETLKVWDLEASRFLPMLEGHTGRVNACALSADGQRAVSGSDDSTLKVWDLETGEVLATLEGHTASVNACALPVDGRRALSASDDGTLKVWDLETRRALATLEGHNGAVLACAVTADGKRAVSASWDRTLKIWDLETGRIMATLEHHTGPVFGCAVTADGQRAVSTSDDGTLKVWDLETSHTWATVEGYRGPAYGCAVTADGRRAVSTSTYGALKVWDLDTGRVLYTLEHNEGLIYGCSVTTDSRRVVSASFGGTLKVWDLYSGECLQTLYGNGAFYSVATVGDVICAGDHLGNVWILEAKPRPQKLRTETTSEEKRAMDLGIVIALKEEFRVFRELLPSGLRAERDEKTGQFDYTFTLSGSPHSCVVSFIGEMNPENAALHTERLLSRWNPRTVVMLGIAAGLHQDVRVGDVVVASQVDNYLASAKALPGSAPGSFEFSLGGTVFQGDHDFITRVRNLEFAEREAFISWHQLCQESLAKHVPEQARTELVRQRLIRAEPELLDVHLASGPVVGAAQEFTRWLREKRDRNLKALDMESAGLMASAFKRVEPTRTLVIRGISDYGDERKITLDALGEGALRRHAMHNATTLLWILLRSGVLPSSST</sequence>
<organism evidence="5 7">
    <name type="scientific">Archangium gephyra</name>
    <dbReference type="NCBI Taxonomy" id="48"/>
    <lineage>
        <taxon>Bacteria</taxon>
        <taxon>Pseudomonadati</taxon>
        <taxon>Myxococcota</taxon>
        <taxon>Myxococcia</taxon>
        <taxon>Myxococcales</taxon>
        <taxon>Cystobacterineae</taxon>
        <taxon>Archangiaceae</taxon>
        <taxon>Archangium</taxon>
    </lineage>
</organism>
<dbReference type="EMBL" id="QUMU01000008">
    <property type="protein sequence ID" value="REG28649.1"/>
    <property type="molecule type" value="Genomic_DNA"/>
</dbReference>
<dbReference type="InterPro" id="IPR036322">
    <property type="entry name" value="WD40_repeat_dom_sf"/>
</dbReference>
<dbReference type="Proteomes" id="UP000035579">
    <property type="component" value="Chromosome"/>
</dbReference>
<dbReference type="CDD" id="cd00200">
    <property type="entry name" value="WD40"/>
    <property type="match status" value="2"/>
</dbReference>
<evidence type="ECO:0000259" key="4">
    <source>
        <dbReference type="PROSITE" id="PS50837"/>
    </source>
</evidence>
<dbReference type="PROSITE" id="PS50082">
    <property type="entry name" value="WD_REPEATS_2"/>
    <property type="match status" value="13"/>
</dbReference>
<dbReference type="PANTHER" id="PTHR19848">
    <property type="entry name" value="WD40 REPEAT PROTEIN"/>
    <property type="match status" value="1"/>
</dbReference>
<evidence type="ECO:0000313" key="5">
    <source>
        <dbReference type="EMBL" id="AKJ02426.1"/>
    </source>
</evidence>
<feature type="repeat" description="WD" evidence="3">
    <location>
        <begin position="569"/>
        <end position="610"/>
    </location>
</feature>
<accession>A0AAC8Q7R8</accession>
<dbReference type="GO" id="GO:0009116">
    <property type="term" value="P:nucleoside metabolic process"/>
    <property type="evidence" value="ECO:0007669"/>
    <property type="project" value="InterPro"/>
</dbReference>
<dbReference type="SMART" id="SM00320">
    <property type="entry name" value="WD40"/>
    <property type="match status" value="13"/>
</dbReference>
<feature type="repeat" description="WD" evidence="3">
    <location>
        <begin position="527"/>
        <end position="568"/>
    </location>
</feature>
<keyword evidence="8" id="KW-1185">Reference proteome</keyword>
<dbReference type="SUPFAM" id="SSF50978">
    <property type="entry name" value="WD40 repeat-like"/>
    <property type="match status" value="2"/>
</dbReference>
<dbReference type="EMBL" id="CP011509">
    <property type="protein sequence ID" value="AKJ02426.1"/>
    <property type="molecule type" value="Genomic_DNA"/>
</dbReference>
<feature type="repeat" description="WD" evidence="3">
    <location>
        <begin position="821"/>
        <end position="862"/>
    </location>
</feature>
<feature type="repeat" description="WD" evidence="3">
    <location>
        <begin position="695"/>
        <end position="736"/>
    </location>
</feature>
<dbReference type="InterPro" id="IPR020472">
    <property type="entry name" value="WD40_PAC1"/>
</dbReference>
<dbReference type="Pfam" id="PF00400">
    <property type="entry name" value="WD40"/>
    <property type="match status" value="12"/>
</dbReference>
<dbReference type="InterPro" id="IPR001680">
    <property type="entry name" value="WD40_rpt"/>
</dbReference>
<reference evidence="6 8" key="2">
    <citation type="submission" date="2018-08" db="EMBL/GenBank/DDBJ databases">
        <title>Genomic Encyclopedia of Archaeal and Bacterial Type Strains, Phase II (KMG-II): from individual species to whole genera.</title>
        <authorList>
            <person name="Goeker M."/>
        </authorList>
    </citation>
    <scope>NUCLEOTIDE SEQUENCE [LARGE SCALE GENOMIC DNA]</scope>
    <source>
        <strain evidence="6 8">DSM 2261</strain>
    </source>
</reference>
<evidence type="ECO:0000256" key="2">
    <source>
        <dbReference type="ARBA" id="ARBA00022737"/>
    </source>
</evidence>
<feature type="repeat" description="WD" evidence="3">
    <location>
        <begin position="737"/>
        <end position="778"/>
    </location>
</feature>